<accession>X0YLQ0</accession>
<proteinExistence type="predicted"/>
<dbReference type="Pfam" id="PF07715">
    <property type="entry name" value="Plug"/>
    <property type="match status" value="1"/>
</dbReference>
<feature type="non-terminal residue" evidence="3">
    <location>
        <position position="166"/>
    </location>
</feature>
<evidence type="ECO:0000259" key="2">
    <source>
        <dbReference type="Pfam" id="PF07715"/>
    </source>
</evidence>
<evidence type="ECO:0000313" key="3">
    <source>
        <dbReference type="EMBL" id="GAG56960.1"/>
    </source>
</evidence>
<dbReference type="SUPFAM" id="SSF56935">
    <property type="entry name" value="Porins"/>
    <property type="match status" value="1"/>
</dbReference>
<sequence length="166" mass="17479">MKTKVLIPLVISIISKLSFSQGIDKDTIKLEEVVVTGTRVEVSRKNVPLTVTTISKEKINQSEESALLPIISARVPGVFVTERGVTGFGVATGSAGSITIRGIGGSPNTQVLVLIDGHPQFMGIMGHPLPDAYVASDAEKIEIIRGPASILYGSNAMGGVINIITR</sequence>
<dbReference type="AlphaFoldDB" id="X0YLQ0"/>
<protein>
    <recommendedName>
        <fullName evidence="2">TonB-dependent receptor plug domain-containing protein</fullName>
    </recommendedName>
</protein>
<dbReference type="PROSITE" id="PS52016">
    <property type="entry name" value="TONB_DEPENDENT_REC_3"/>
    <property type="match status" value="1"/>
</dbReference>
<organism evidence="3">
    <name type="scientific">marine sediment metagenome</name>
    <dbReference type="NCBI Taxonomy" id="412755"/>
    <lineage>
        <taxon>unclassified sequences</taxon>
        <taxon>metagenomes</taxon>
        <taxon>ecological metagenomes</taxon>
    </lineage>
</organism>
<gene>
    <name evidence="3" type="ORF">S01H4_19510</name>
</gene>
<feature type="domain" description="TonB-dependent receptor plug" evidence="2">
    <location>
        <begin position="45"/>
        <end position="160"/>
    </location>
</feature>
<dbReference type="PANTHER" id="PTHR30069">
    <property type="entry name" value="TONB-DEPENDENT OUTER MEMBRANE RECEPTOR"/>
    <property type="match status" value="1"/>
</dbReference>
<dbReference type="GO" id="GO:0044718">
    <property type="term" value="P:siderophore transmembrane transport"/>
    <property type="evidence" value="ECO:0007669"/>
    <property type="project" value="TreeGrafter"/>
</dbReference>
<dbReference type="InterPro" id="IPR012910">
    <property type="entry name" value="Plug_dom"/>
</dbReference>
<reference evidence="3" key="1">
    <citation type="journal article" date="2014" name="Front. Microbiol.">
        <title>High frequency of phylogenetically diverse reductive dehalogenase-homologous genes in deep subseafloor sedimentary metagenomes.</title>
        <authorList>
            <person name="Kawai M."/>
            <person name="Futagami T."/>
            <person name="Toyoda A."/>
            <person name="Takaki Y."/>
            <person name="Nishi S."/>
            <person name="Hori S."/>
            <person name="Arai W."/>
            <person name="Tsubouchi T."/>
            <person name="Morono Y."/>
            <person name="Uchiyama I."/>
            <person name="Ito T."/>
            <person name="Fujiyama A."/>
            <person name="Inagaki F."/>
            <person name="Takami H."/>
        </authorList>
    </citation>
    <scope>NUCLEOTIDE SEQUENCE</scope>
    <source>
        <strain evidence="3">Expedition CK06-06</strain>
    </source>
</reference>
<comment type="caution">
    <text evidence="3">The sequence shown here is derived from an EMBL/GenBank/DDBJ whole genome shotgun (WGS) entry which is preliminary data.</text>
</comment>
<dbReference type="EMBL" id="BART01008707">
    <property type="protein sequence ID" value="GAG56960.1"/>
    <property type="molecule type" value="Genomic_DNA"/>
</dbReference>
<dbReference type="InterPro" id="IPR039426">
    <property type="entry name" value="TonB-dep_rcpt-like"/>
</dbReference>
<dbReference type="Gene3D" id="2.170.130.10">
    <property type="entry name" value="TonB-dependent receptor, plug domain"/>
    <property type="match status" value="1"/>
</dbReference>
<dbReference type="PANTHER" id="PTHR30069:SF29">
    <property type="entry name" value="HEMOGLOBIN AND HEMOGLOBIN-HAPTOGLOBIN-BINDING PROTEIN 1-RELATED"/>
    <property type="match status" value="1"/>
</dbReference>
<keyword evidence="1" id="KW-0732">Signal</keyword>
<dbReference type="InterPro" id="IPR037066">
    <property type="entry name" value="Plug_dom_sf"/>
</dbReference>
<name>X0YLQ0_9ZZZZ</name>
<dbReference type="GO" id="GO:0015344">
    <property type="term" value="F:siderophore uptake transmembrane transporter activity"/>
    <property type="evidence" value="ECO:0007669"/>
    <property type="project" value="TreeGrafter"/>
</dbReference>
<dbReference type="GO" id="GO:0009279">
    <property type="term" value="C:cell outer membrane"/>
    <property type="evidence" value="ECO:0007669"/>
    <property type="project" value="TreeGrafter"/>
</dbReference>
<evidence type="ECO:0000256" key="1">
    <source>
        <dbReference type="ARBA" id="ARBA00022729"/>
    </source>
</evidence>